<dbReference type="AlphaFoldDB" id="A0A316U3Y5"/>
<sequence length="423" mass="46285">MAVINFTSSVLSLPLATRSLSLLVLLFSGTLFLLRVFRTEEKVHFFSFSKTDSAIAFPWLVIVPGVSFWYPWTLVTSGLCETTFIEFLVTIITLPLAGRYLERIWGAIEFARFTLIVVVGSNIIAWVLATLLYIVLGSEVAFYGTQYHGLEALQVAFLVALTQLIPDHQVYLLGGKLPPMRVRDLPMLYVTFSNITCLLGYTSPFILIQFGWLISWVYLRFYRYNPENGTRGDRSETFAFVLWFPPFVHKPLGIGTTFLHGLFARFHIIPRYHYEYIPGDLEFEGGQDGGPSGGSGTTARAEAERRRAMALKALDQRMAGRSASGNTTTSANANGGPSSGPGNAGLAPQSRPSAPVPPPELVFQAPDDDEPLRASAAKAATTPSSLASKKQEEEPEWPSSGEEDGGDDGDIGASNGKKGKRAD</sequence>
<name>A0A316U3Y5_9BASI</name>
<feature type="compositionally biased region" description="Low complexity" evidence="5">
    <location>
        <begin position="344"/>
        <end position="353"/>
    </location>
</feature>
<dbReference type="Pfam" id="PF08551">
    <property type="entry name" value="DUF1751"/>
    <property type="match status" value="1"/>
</dbReference>
<evidence type="ECO:0000313" key="7">
    <source>
        <dbReference type="EMBL" id="PWN19504.1"/>
    </source>
</evidence>
<feature type="region of interest" description="Disordered" evidence="5">
    <location>
        <begin position="317"/>
        <end position="423"/>
    </location>
</feature>
<feature type="region of interest" description="Disordered" evidence="5">
    <location>
        <begin position="285"/>
        <end position="304"/>
    </location>
</feature>
<feature type="transmembrane region" description="Helical" evidence="6">
    <location>
        <begin position="84"/>
        <end position="101"/>
    </location>
</feature>
<feature type="compositionally biased region" description="Acidic residues" evidence="5">
    <location>
        <begin position="393"/>
        <end position="410"/>
    </location>
</feature>
<feature type="compositionally biased region" description="Gly residues" evidence="5">
    <location>
        <begin position="286"/>
        <end position="296"/>
    </location>
</feature>
<dbReference type="PANTHER" id="PTHR13377">
    <property type="entry name" value="PLACENTAL PROTEIN 6"/>
    <property type="match status" value="1"/>
</dbReference>
<comment type="subcellular location">
    <subcellularLocation>
        <location evidence="1">Membrane</location>
        <topology evidence="1">Multi-pass membrane protein</topology>
    </subcellularLocation>
</comment>
<dbReference type="Proteomes" id="UP000245942">
    <property type="component" value="Unassembled WGS sequence"/>
</dbReference>
<keyword evidence="2 6" id="KW-0812">Transmembrane</keyword>
<reference evidence="7 8" key="1">
    <citation type="journal article" date="2018" name="Mol. Biol. Evol.">
        <title>Broad Genomic Sampling Reveals a Smut Pathogenic Ancestry of the Fungal Clade Ustilaginomycotina.</title>
        <authorList>
            <person name="Kijpornyongpan T."/>
            <person name="Mondo S.J."/>
            <person name="Barry K."/>
            <person name="Sandor L."/>
            <person name="Lee J."/>
            <person name="Lipzen A."/>
            <person name="Pangilinan J."/>
            <person name="LaButti K."/>
            <person name="Hainaut M."/>
            <person name="Henrissat B."/>
            <person name="Grigoriev I.V."/>
            <person name="Spatafora J.W."/>
            <person name="Aime M.C."/>
        </authorList>
    </citation>
    <scope>NUCLEOTIDE SEQUENCE [LARGE SCALE GENOMIC DNA]</scope>
    <source>
        <strain evidence="7 8">MCA 4718</strain>
    </source>
</reference>
<feature type="compositionally biased region" description="Low complexity" evidence="5">
    <location>
        <begin position="373"/>
        <end position="388"/>
    </location>
</feature>
<dbReference type="EMBL" id="KZ819331">
    <property type="protein sequence ID" value="PWN19504.1"/>
    <property type="molecule type" value="Genomic_DNA"/>
</dbReference>
<dbReference type="SMART" id="SM01160">
    <property type="entry name" value="DUF1751"/>
    <property type="match status" value="1"/>
</dbReference>
<dbReference type="GO" id="GO:0005794">
    <property type="term" value="C:Golgi apparatus"/>
    <property type="evidence" value="ECO:0007669"/>
    <property type="project" value="TreeGrafter"/>
</dbReference>
<dbReference type="InterPro" id="IPR035952">
    <property type="entry name" value="Rhomboid-like_sf"/>
</dbReference>
<evidence type="ECO:0000256" key="2">
    <source>
        <dbReference type="ARBA" id="ARBA00022692"/>
    </source>
</evidence>
<feature type="transmembrane region" description="Helical" evidence="6">
    <location>
        <begin position="113"/>
        <end position="135"/>
    </location>
</feature>
<proteinExistence type="predicted"/>
<gene>
    <name evidence="7" type="ORF">BCV69DRAFT_272145</name>
</gene>
<feature type="transmembrane region" description="Helical" evidence="6">
    <location>
        <begin position="187"/>
        <end position="218"/>
    </location>
</feature>
<keyword evidence="3 6" id="KW-1133">Transmembrane helix</keyword>
<keyword evidence="4 6" id="KW-0472">Membrane</keyword>
<evidence type="ECO:0000256" key="5">
    <source>
        <dbReference type="SAM" id="MobiDB-lite"/>
    </source>
</evidence>
<dbReference type="OrthoDB" id="73612at2759"/>
<keyword evidence="8" id="KW-1185">Reference proteome</keyword>
<feature type="transmembrane region" description="Helical" evidence="6">
    <location>
        <begin position="15"/>
        <end position="34"/>
    </location>
</feature>
<accession>A0A316U3Y5</accession>
<feature type="transmembrane region" description="Helical" evidence="6">
    <location>
        <begin position="238"/>
        <end position="263"/>
    </location>
</feature>
<dbReference type="InterPro" id="IPR013861">
    <property type="entry name" value="TMEM115/Pdh1/Rbl19"/>
</dbReference>
<evidence type="ECO:0000313" key="8">
    <source>
        <dbReference type="Proteomes" id="UP000245942"/>
    </source>
</evidence>
<evidence type="ECO:0000256" key="4">
    <source>
        <dbReference type="ARBA" id="ARBA00023136"/>
    </source>
</evidence>
<dbReference type="Gene3D" id="1.20.1540.10">
    <property type="entry name" value="Rhomboid-like"/>
    <property type="match status" value="1"/>
</dbReference>
<dbReference type="PANTHER" id="PTHR13377:SF3">
    <property type="entry name" value="TRANSMEMBRANE PROTEIN 115"/>
    <property type="match status" value="1"/>
</dbReference>
<dbReference type="FunFam" id="1.20.1540.10:FF:000004">
    <property type="entry name" value="Transmembrane protein 115"/>
    <property type="match status" value="1"/>
</dbReference>
<dbReference type="GO" id="GO:0016020">
    <property type="term" value="C:membrane"/>
    <property type="evidence" value="ECO:0007669"/>
    <property type="project" value="UniProtKB-SubCell"/>
</dbReference>
<evidence type="ECO:0000256" key="3">
    <source>
        <dbReference type="ARBA" id="ARBA00022989"/>
    </source>
</evidence>
<evidence type="ECO:0000256" key="1">
    <source>
        <dbReference type="ARBA" id="ARBA00004141"/>
    </source>
</evidence>
<dbReference type="STRING" id="1684307.A0A316U3Y5"/>
<dbReference type="SUPFAM" id="SSF144091">
    <property type="entry name" value="Rhomboid-like"/>
    <property type="match status" value="1"/>
</dbReference>
<feature type="transmembrane region" description="Helical" evidence="6">
    <location>
        <begin position="54"/>
        <end position="72"/>
    </location>
</feature>
<evidence type="ECO:0000256" key="6">
    <source>
        <dbReference type="SAM" id="Phobius"/>
    </source>
</evidence>
<organism evidence="7 8">
    <name type="scientific">Pseudomicrostroma glucosiphilum</name>
    <dbReference type="NCBI Taxonomy" id="1684307"/>
    <lineage>
        <taxon>Eukaryota</taxon>
        <taxon>Fungi</taxon>
        <taxon>Dikarya</taxon>
        <taxon>Basidiomycota</taxon>
        <taxon>Ustilaginomycotina</taxon>
        <taxon>Exobasidiomycetes</taxon>
        <taxon>Microstromatales</taxon>
        <taxon>Microstromatales incertae sedis</taxon>
        <taxon>Pseudomicrostroma</taxon>
    </lineage>
</organism>
<dbReference type="GO" id="GO:0006890">
    <property type="term" value="P:retrograde vesicle-mediated transport, Golgi to endoplasmic reticulum"/>
    <property type="evidence" value="ECO:0007669"/>
    <property type="project" value="InterPro"/>
</dbReference>
<dbReference type="GeneID" id="37012702"/>
<protein>
    <submittedName>
        <fullName evidence="7">DUF1751-domain-containing protein</fullName>
    </submittedName>
</protein>
<dbReference type="RefSeq" id="XP_025346664.1">
    <property type="nucleotide sequence ID" value="XM_025490968.1"/>
</dbReference>